<dbReference type="Proteomes" id="UP000503349">
    <property type="component" value="Chromosome 7"/>
</dbReference>
<evidence type="ECO:0000256" key="4">
    <source>
        <dbReference type="ARBA" id="ARBA00023157"/>
    </source>
</evidence>
<dbReference type="InterPro" id="IPR036352">
    <property type="entry name" value="Semap_dom_sf"/>
</dbReference>
<feature type="domain" description="Sema" evidence="10">
    <location>
        <begin position="29"/>
        <end position="484"/>
    </location>
</feature>
<keyword evidence="7" id="KW-0812">Transmembrane</keyword>
<dbReference type="Pfam" id="PF19428">
    <property type="entry name" value="Sema4F_C"/>
    <property type="match status" value="1"/>
</dbReference>
<dbReference type="GO" id="GO:0030215">
    <property type="term" value="F:semaphorin receptor binding"/>
    <property type="evidence" value="ECO:0007669"/>
    <property type="project" value="InterPro"/>
</dbReference>
<dbReference type="InterPro" id="IPR015943">
    <property type="entry name" value="WD40/YVTN_repeat-like_dom_sf"/>
</dbReference>
<evidence type="ECO:0000259" key="10">
    <source>
        <dbReference type="PROSITE" id="PS51004"/>
    </source>
</evidence>
<dbReference type="SMART" id="SM00423">
    <property type="entry name" value="PSI"/>
    <property type="match status" value="1"/>
</dbReference>
<dbReference type="GO" id="GO:0071526">
    <property type="term" value="P:semaphorin-plexin signaling pathway"/>
    <property type="evidence" value="ECO:0007669"/>
    <property type="project" value="TreeGrafter"/>
</dbReference>
<dbReference type="PANTHER" id="PTHR11036:SF145">
    <property type="entry name" value="SEMAPHORIN-4A ISOFORM X1-RELATED"/>
    <property type="match status" value="1"/>
</dbReference>
<dbReference type="InterPro" id="IPR001627">
    <property type="entry name" value="Semap_dom"/>
</dbReference>
<keyword evidence="7" id="KW-1133">Transmembrane helix</keyword>
<dbReference type="SUPFAM" id="SSF103575">
    <property type="entry name" value="Plexin repeat"/>
    <property type="match status" value="1"/>
</dbReference>
<organism evidence="11 12">
    <name type="scientific">Channa argus</name>
    <name type="common">Northern snakehead</name>
    <name type="synonym">Ophicephalus argus</name>
    <dbReference type="NCBI Taxonomy" id="215402"/>
    <lineage>
        <taxon>Eukaryota</taxon>
        <taxon>Metazoa</taxon>
        <taxon>Chordata</taxon>
        <taxon>Craniata</taxon>
        <taxon>Vertebrata</taxon>
        <taxon>Euteleostomi</taxon>
        <taxon>Actinopterygii</taxon>
        <taxon>Neopterygii</taxon>
        <taxon>Teleostei</taxon>
        <taxon>Neoteleostei</taxon>
        <taxon>Acanthomorphata</taxon>
        <taxon>Anabantaria</taxon>
        <taxon>Anabantiformes</taxon>
        <taxon>Channoidei</taxon>
        <taxon>Channidae</taxon>
        <taxon>Channa</taxon>
    </lineage>
</organism>
<feature type="domain" description="Ig-like" evidence="9">
    <location>
        <begin position="537"/>
        <end position="623"/>
    </location>
</feature>
<keyword evidence="3 7" id="KW-0472">Membrane</keyword>
<feature type="chain" id="PRO_5026130568" evidence="8">
    <location>
        <begin position="30"/>
        <end position="793"/>
    </location>
</feature>
<dbReference type="Gene3D" id="2.130.10.10">
    <property type="entry name" value="YVTN repeat-like/Quinoprotein amine dehydrogenase"/>
    <property type="match status" value="1"/>
</dbReference>
<accession>A0A6G1PQ48</accession>
<dbReference type="Gene3D" id="2.60.40.10">
    <property type="entry name" value="Immunoglobulins"/>
    <property type="match status" value="1"/>
</dbReference>
<feature type="transmembrane region" description="Helical" evidence="7">
    <location>
        <begin position="725"/>
        <end position="748"/>
    </location>
</feature>
<dbReference type="Gene3D" id="3.30.1680.10">
    <property type="entry name" value="ligand-binding face of the semaphorins, domain 2"/>
    <property type="match status" value="1"/>
</dbReference>
<dbReference type="OrthoDB" id="9988752at2759"/>
<comment type="caution">
    <text evidence="6">Lacks conserved residue(s) required for the propagation of feature annotation.</text>
</comment>
<reference evidence="12" key="2">
    <citation type="submission" date="2019-02" db="EMBL/GenBank/DDBJ databases">
        <title>Opniocepnalus argus Var Kimnra genome.</title>
        <authorList>
            <person name="Zhou C."/>
            <person name="Xiao S."/>
        </authorList>
    </citation>
    <scope>NUCLEOTIDE SEQUENCE [LARGE SCALE GENOMIC DNA]</scope>
</reference>
<dbReference type="AlphaFoldDB" id="A0A6G1PQ48"/>
<comment type="subcellular location">
    <subcellularLocation>
        <location evidence="1">Membrane</location>
    </subcellularLocation>
</comment>
<keyword evidence="12" id="KW-1185">Reference proteome</keyword>
<dbReference type="GO" id="GO:0045499">
    <property type="term" value="F:chemorepellent activity"/>
    <property type="evidence" value="ECO:0007669"/>
    <property type="project" value="TreeGrafter"/>
</dbReference>
<gene>
    <name evidence="11" type="ORF">EXN66_Car008147</name>
</gene>
<dbReference type="PROSITE" id="PS50835">
    <property type="entry name" value="IG_LIKE"/>
    <property type="match status" value="1"/>
</dbReference>
<evidence type="ECO:0000256" key="1">
    <source>
        <dbReference type="ARBA" id="ARBA00004370"/>
    </source>
</evidence>
<protein>
    <submittedName>
        <fullName evidence="11">Semaphorin-4B Semaphorin-C</fullName>
    </submittedName>
</protein>
<dbReference type="Pfam" id="PF01437">
    <property type="entry name" value="PSI"/>
    <property type="match status" value="1"/>
</dbReference>
<keyword evidence="4" id="KW-1015">Disulfide bond</keyword>
<keyword evidence="8" id="KW-0732">Signal</keyword>
<evidence type="ECO:0000313" key="11">
    <source>
        <dbReference type="EMBL" id="KAF3692471.1"/>
    </source>
</evidence>
<dbReference type="GO" id="GO:0001755">
    <property type="term" value="P:neural crest cell migration"/>
    <property type="evidence" value="ECO:0007669"/>
    <property type="project" value="TreeGrafter"/>
</dbReference>
<reference evidence="11 12" key="1">
    <citation type="submission" date="2019-02" db="EMBL/GenBank/DDBJ databases">
        <title>Opniocepnalus argus genome.</title>
        <authorList>
            <person name="Zhou C."/>
            <person name="Xiao S."/>
        </authorList>
    </citation>
    <scope>NUCLEOTIDE SEQUENCE [LARGE SCALE GENOMIC DNA]</scope>
    <source>
        <strain evidence="11">OARG1902GOOAL</strain>
        <tissue evidence="11">Muscle</tissue>
    </source>
</reference>
<evidence type="ECO:0000256" key="7">
    <source>
        <dbReference type="SAM" id="Phobius"/>
    </source>
</evidence>
<evidence type="ECO:0000313" key="12">
    <source>
        <dbReference type="Proteomes" id="UP000503349"/>
    </source>
</evidence>
<evidence type="ECO:0000256" key="2">
    <source>
        <dbReference type="ARBA" id="ARBA00009492"/>
    </source>
</evidence>
<dbReference type="GO" id="GO:0007411">
    <property type="term" value="P:axon guidance"/>
    <property type="evidence" value="ECO:0007669"/>
    <property type="project" value="TreeGrafter"/>
</dbReference>
<feature type="signal peptide" evidence="8">
    <location>
        <begin position="1"/>
        <end position="29"/>
    </location>
</feature>
<dbReference type="Pfam" id="PF01403">
    <property type="entry name" value="Sema"/>
    <property type="match status" value="1"/>
</dbReference>
<dbReference type="GO" id="GO:0030335">
    <property type="term" value="P:positive regulation of cell migration"/>
    <property type="evidence" value="ECO:0007669"/>
    <property type="project" value="TreeGrafter"/>
</dbReference>
<dbReference type="InterPro" id="IPR013783">
    <property type="entry name" value="Ig-like_fold"/>
</dbReference>
<evidence type="ECO:0000256" key="5">
    <source>
        <dbReference type="ARBA" id="ARBA00023180"/>
    </source>
</evidence>
<dbReference type="GO" id="GO:0005886">
    <property type="term" value="C:plasma membrane"/>
    <property type="evidence" value="ECO:0007669"/>
    <property type="project" value="TreeGrafter"/>
</dbReference>
<name>A0A6G1PQ48_CHAAH</name>
<dbReference type="PROSITE" id="PS51004">
    <property type="entry name" value="SEMA"/>
    <property type="match status" value="1"/>
</dbReference>
<evidence type="ECO:0000256" key="8">
    <source>
        <dbReference type="SAM" id="SignalP"/>
    </source>
</evidence>
<dbReference type="InterPro" id="IPR007110">
    <property type="entry name" value="Ig-like_dom"/>
</dbReference>
<dbReference type="EMBL" id="CM015718">
    <property type="protein sequence ID" value="KAF3692471.1"/>
    <property type="molecule type" value="Genomic_DNA"/>
</dbReference>
<evidence type="ECO:0000259" key="9">
    <source>
        <dbReference type="PROSITE" id="PS50835"/>
    </source>
</evidence>
<dbReference type="InterPro" id="IPR045791">
    <property type="entry name" value="Sema4F_C"/>
</dbReference>
<dbReference type="PANTHER" id="PTHR11036">
    <property type="entry name" value="SEMAPHORIN"/>
    <property type="match status" value="1"/>
</dbReference>
<dbReference type="InterPro" id="IPR027231">
    <property type="entry name" value="Semaphorin"/>
</dbReference>
<dbReference type="InterPro" id="IPR002165">
    <property type="entry name" value="Plexin_repeat"/>
</dbReference>
<evidence type="ECO:0000256" key="6">
    <source>
        <dbReference type="PROSITE-ProRule" id="PRU00352"/>
    </source>
</evidence>
<comment type="similarity">
    <text evidence="2">Belongs to the semaphorin family.</text>
</comment>
<dbReference type="InterPro" id="IPR016201">
    <property type="entry name" value="PSI"/>
</dbReference>
<proteinExistence type="inferred from homology"/>
<dbReference type="SUPFAM" id="SSF101912">
    <property type="entry name" value="Sema domain"/>
    <property type="match status" value="1"/>
</dbReference>
<keyword evidence="5" id="KW-0325">Glycoprotein</keyword>
<dbReference type="SMART" id="SM00630">
    <property type="entry name" value="Sema"/>
    <property type="match status" value="1"/>
</dbReference>
<sequence length="793" mass="88501">MLHLSILISSIMAPPVVVFLLGLLSSANSLPPPRTSFLLNSADRPLIHFSPPNVYNTTTLLLSDDGSTLYVGARDAVLSLDVSQSDVISMKRKVEWGPSQEDTNNCRSKGKNPQVDCPNFVSVLQPINSTHLYACGSYAYSPHDAYIDAESFVILQREGAKGRCPFSPFQRNTAITIDGELFTATTTDFRGIKPQISRHFSKDGRPDINQDSVSLLEEPVFIRSSFDPTERKLYFFFTEVGKEFSYVDELRVSRVAQVCKDDVGGQRTLQKKWTSFAKAPLLCQSLRRLPFNILHDVFTLAPQENGNTSETLFYGVFTSQWSSRPESAVCVFNLQDIRTSFTENYRTFDMQQHQWNKQERHSYLGKCGLDSATDAELAEVKRNFLTSRSVNPVGNRPLLVSSDQRYTRVAAMRTKAADGKLYTVLFLLTESGFLHKVVLLNGGARVIEEFQVFTQTQQVKSIILSSSKGVLYLGTAEGVTAVPVAKCSLYRSCSQCVLARDPLCGWSPTQQTCTSVSNSTETLAQDLDNGNVAENCPRQTRSRLHTEVTVNLYEAVKLQCVKTSNLATLTWTSPQFNNDQGKLFIQSADNSLSFFATNDTLGTYFCKAEEEGYTEVVASYVVQQRFSPRSKNPHHVTNDYDVPNDQDEPYEDIQTEEPVTTSEALIDGPAEDSEHKQVTFSLTHKPDIVKQPSSSKTSIQDITFKTNVQSRMTLPCEEKSYYSEVIVISLLLVICICFLVLGGLYMWWPSQTGCKGKLLVCPEDDSKENKSMETVPSLSSPEDAVPEVMVVQK</sequence>
<evidence type="ECO:0000256" key="3">
    <source>
        <dbReference type="ARBA" id="ARBA00023136"/>
    </source>
</evidence>